<reference evidence="3" key="1">
    <citation type="journal article" date="2013" name="Science">
        <title>Comparative analysis of bat genomes provides insight into the evolution of flight and immunity.</title>
        <authorList>
            <person name="Zhang G."/>
            <person name="Cowled C."/>
            <person name="Shi Z."/>
            <person name="Huang Z."/>
            <person name="Bishop-Lilly K.A."/>
            <person name="Fang X."/>
            <person name="Wynne J.W."/>
            <person name="Xiong Z."/>
            <person name="Baker M.L."/>
            <person name="Zhao W."/>
            <person name="Tachedjian M."/>
            <person name="Zhu Y."/>
            <person name="Zhou P."/>
            <person name="Jiang X."/>
            <person name="Ng J."/>
            <person name="Yang L."/>
            <person name="Wu L."/>
            <person name="Xiao J."/>
            <person name="Feng Y."/>
            <person name="Chen Y."/>
            <person name="Sun X."/>
            <person name="Zhang Y."/>
            <person name="Marsh G.A."/>
            <person name="Crameri G."/>
            <person name="Broder C.C."/>
            <person name="Frey K.G."/>
            <person name="Wang L.F."/>
            <person name="Wang J."/>
        </authorList>
    </citation>
    <scope>NUCLEOTIDE SEQUENCE [LARGE SCALE GENOMIC DNA]</scope>
</reference>
<dbReference type="PANTHER" id="PTHR15237">
    <property type="entry name" value="DNA REPAIR PROTEIN RAD9"/>
    <property type="match status" value="1"/>
</dbReference>
<dbReference type="InterPro" id="IPR046938">
    <property type="entry name" value="DNA_clamp_sf"/>
</dbReference>
<evidence type="ECO:0000256" key="1">
    <source>
        <dbReference type="SAM" id="MobiDB-lite"/>
    </source>
</evidence>
<organism evidence="2 3">
    <name type="scientific">Myotis davidii</name>
    <name type="common">David's myotis</name>
    <dbReference type="NCBI Taxonomy" id="225400"/>
    <lineage>
        <taxon>Eukaryota</taxon>
        <taxon>Metazoa</taxon>
        <taxon>Chordata</taxon>
        <taxon>Craniata</taxon>
        <taxon>Vertebrata</taxon>
        <taxon>Euteleostomi</taxon>
        <taxon>Mammalia</taxon>
        <taxon>Eutheria</taxon>
        <taxon>Laurasiatheria</taxon>
        <taxon>Chiroptera</taxon>
        <taxon>Yangochiroptera</taxon>
        <taxon>Vespertilionidae</taxon>
        <taxon>Myotis</taxon>
    </lineage>
</organism>
<dbReference type="Pfam" id="PF04139">
    <property type="entry name" value="Rad9"/>
    <property type="match status" value="1"/>
</dbReference>
<name>L5LJF8_MYODS</name>
<keyword evidence="3" id="KW-1185">Reference proteome</keyword>
<dbReference type="SUPFAM" id="SSF55979">
    <property type="entry name" value="DNA clamp"/>
    <property type="match status" value="1"/>
</dbReference>
<proteinExistence type="predicted"/>
<dbReference type="eggNOG" id="KOG2810">
    <property type="taxonomic scope" value="Eukaryota"/>
</dbReference>
<feature type="region of interest" description="Disordered" evidence="1">
    <location>
        <begin position="362"/>
        <end position="382"/>
    </location>
</feature>
<feature type="region of interest" description="Disordered" evidence="1">
    <location>
        <begin position="300"/>
        <end position="333"/>
    </location>
</feature>
<sequence>MEPGGRNPCCNHMLNHCPPRERAPTVLSVHGSAQSRAGQCGHGAAACLTACRTTAPGQPTGPPHCRCPPGPLLPHSLPCRPHPPPEWHPWDSPPSPSSASPLETSVFGKAIQALSRISDELWLDPSEKGLALRSVNSCRSAYGCVLFSPVFFQHYQWSTSVDMKNGTKSNLNCKLGIKSLLPIFRCLNSLERNVEVCKIFTRSDKCKVVIQLFCRHDLNSSVYSEMFVGPHEFEFFQIGVDTEITFCCKELKGMLLFSEATHAPITMHFDFPGKPMSLSIDHMLLEANFVLATLADEPSRASSPQSLCLSQKRKRSDLPCSNSKVGKKDSKAMESISSKVAPRKLYADEILSNISALENSGSPIMKRVNSDTEEEPGSPSLRKCKAKKNLMEVMPKSYFCISDIEHLPPLSKKPGFGVE</sequence>
<dbReference type="EMBL" id="KB111160">
    <property type="protein sequence ID" value="ELK26342.1"/>
    <property type="molecule type" value="Genomic_DNA"/>
</dbReference>
<gene>
    <name evidence="2" type="ORF">MDA_GLEAN10020219</name>
</gene>
<dbReference type="Proteomes" id="UP000010556">
    <property type="component" value="Unassembled WGS sequence"/>
</dbReference>
<evidence type="ECO:0000313" key="2">
    <source>
        <dbReference type="EMBL" id="ELK26342.1"/>
    </source>
</evidence>
<dbReference type="InterPro" id="IPR007268">
    <property type="entry name" value="Rad9/Ddc1"/>
</dbReference>
<accession>L5LJF8</accession>
<dbReference type="GO" id="GO:0000076">
    <property type="term" value="P:DNA replication checkpoint signaling"/>
    <property type="evidence" value="ECO:0007669"/>
    <property type="project" value="TreeGrafter"/>
</dbReference>
<dbReference type="AlphaFoldDB" id="L5LJF8"/>
<feature type="compositionally biased region" description="Polar residues" evidence="1">
    <location>
        <begin position="300"/>
        <end position="309"/>
    </location>
</feature>
<dbReference type="Gene3D" id="3.70.10.10">
    <property type="match status" value="2"/>
</dbReference>
<protein>
    <submittedName>
        <fullName evidence="2">Cell cycle checkpoint control protein RAD9B</fullName>
    </submittedName>
</protein>
<evidence type="ECO:0000313" key="3">
    <source>
        <dbReference type="Proteomes" id="UP000010556"/>
    </source>
</evidence>
<dbReference type="GO" id="GO:0030896">
    <property type="term" value="C:checkpoint clamp complex"/>
    <property type="evidence" value="ECO:0007669"/>
    <property type="project" value="InterPro"/>
</dbReference>
<dbReference type="GO" id="GO:0071479">
    <property type="term" value="P:cellular response to ionizing radiation"/>
    <property type="evidence" value="ECO:0007669"/>
    <property type="project" value="TreeGrafter"/>
</dbReference>
<dbReference type="GO" id="GO:0031573">
    <property type="term" value="P:mitotic intra-S DNA damage checkpoint signaling"/>
    <property type="evidence" value="ECO:0007669"/>
    <property type="project" value="TreeGrafter"/>
</dbReference>
<dbReference type="PANTHER" id="PTHR15237:SF2">
    <property type="entry name" value="CELL CYCLE CHECKPOINT CONTROL PROTEIN RAD9B"/>
    <property type="match status" value="1"/>
</dbReference>
<dbReference type="GO" id="GO:0006281">
    <property type="term" value="P:DNA repair"/>
    <property type="evidence" value="ECO:0007669"/>
    <property type="project" value="TreeGrafter"/>
</dbReference>